<comment type="caution">
    <text evidence="2">The sequence shown here is derived from an EMBL/GenBank/DDBJ whole genome shotgun (WGS) entry which is preliminary data.</text>
</comment>
<dbReference type="InterPro" id="IPR045851">
    <property type="entry name" value="AMP-bd_C_sf"/>
</dbReference>
<organism evidence="2 3">
    <name type="scientific">Chitinophaga rhizophila</name>
    <dbReference type="NCBI Taxonomy" id="2866212"/>
    <lineage>
        <taxon>Bacteria</taxon>
        <taxon>Pseudomonadati</taxon>
        <taxon>Bacteroidota</taxon>
        <taxon>Chitinophagia</taxon>
        <taxon>Chitinophagales</taxon>
        <taxon>Chitinophagaceae</taxon>
        <taxon>Chitinophaga</taxon>
    </lineage>
</organism>
<sequence>MMRNDFLVPPAALHSSITDEHRTLRYAAISDYMEQLHIFFVQHQLNTSNCIALALQNNIPGVCLLLYLLQQQQNFFILSNHTAAGKKLPPFCDIVLNVRDHKEVFFSPADTICIENNPYYIAQEDLLPATAQAIFSSSGTTGTPRYICFEQKTLLLNAANIVARFQLTDKNKVLIPVPISHMYGLGAGLLPALLAGADVCLAERGNVVNLLSQLNTFLPDTAFLTPAICKMLLVLNKDISHRGRYVTAGERISKETFNAFQARYGTLINLYGSTEMGVIGTTPVPEKGQFAVADIITPLPQVSIRFADINTGEISVRHNAPFSGYIHITDDRMTAQPFTDSWFATRDMGSRKNEDGFMVAGRIDLCVNRNGFLIPLQEIEALISENLGNTGKVIVVEGQEHADTPPLLAAFLEAAPGETLNTSGIRSACMRKMPAHLVPEVFTVLDTLPVLPNGKTDYTFLTKNFSALIK</sequence>
<dbReference type="SUPFAM" id="SSF56801">
    <property type="entry name" value="Acetyl-CoA synthetase-like"/>
    <property type="match status" value="1"/>
</dbReference>
<proteinExistence type="predicted"/>
<evidence type="ECO:0000259" key="1">
    <source>
        <dbReference type="Pfam" id="PF00501"/>
    </source>
</evidence>
<accession>A0ABS7G953</accession>
<dbReference type="InterPro" id="IPR050237">
    <property type="entry name" value="ATP-dep_AMP-bd_enzyme"/>
</dbReference>
<feature type="domain" description="AMP-dependent synthetase/ligase" evidence="1">
    <location>
        <begin position="133"/>
        <end position="325"/>
    </location>
</feature>
<reference evidence="2 3" key="1">
    <citation type="submission" date="2021-08" db="EMBL/GenBank/DDBJ databases">
        <title>The genome sequence of Chitinophaga sp. B61.</title>
        <authorList>
            <person name="Zhang X."/>
        </authorList>
    </citation>
    <scope>NUCLEOTIDE SEQUENCE [LARGE SCALE GENOMIC DNA]</scope>
    <source>
        <strain evidence="2 3">B61</strain>
    </source>
</reference>
<dbReference type="RefSeq" id="WP_220248286.1">
    <property type="nucleotide sequence ID" value="NZ_JAICCF010000001.1"/>
</dbReference>
<dbReference type="Gene3D" id="3.30.300.30">
    <property type="match status" value="1"/>
</dbReference>
<dbReference type="EMBL" id="JAICCF010000001">
    <property type="protein sequence ID" value="MBW8683053.1"/>
    <property type="molecule type" value="Genomic_DNA"/>
</dbReference>
<gene>
    <name evidence="2" type="ORF">K1Y79_01785</name>
</gene>
<name>A0ABS7G953_9BACT</name>
<dbReference type="Gene3D" id="3.40.50.12780">
    <property type="entry name" value="N-terminal domain of ligase-like"/>
    <property type="match status" value="1"/>
</dbReference>
<dbReference type="InterPro" id="IPR000873">
    <property type="entry name" value="AMP-dep_synth/lig_dom"/>
</dbReference>
<evidence type="ECO:0000313" key="3">
    <source>
        <dbReference type="Proteomes" id="UP000812961"/>
    </source>
</evidence>
<dbReference type="PANTHER" id="PTHR43767">
    <property type="entry name" value="LONG-CHAIN-FATTY-ACID--COA LIGASE"/>
    <property type="match status" value="1"/>
</dbReference>
<evidence type="ECO:0000313" key="2">
    <source>
        <dbReference type="EMBL" id="MBW8683053.1"/>
    </source>
</evidence>
<dbReference type="PANTHER" id="PTHR43767:SF10">
    <property type="entry name" value="SURFACTIN SYNTHASE SUBUNIT 1"/>
    <property type="match status" value="1"/>
</dbReference>
<dbReference type="InterPro" id="IPR042099">
    <property type="entry name" value="ANL_N_sf"/>
</dbReference>
<dbReference type="Pfam" id="PF00501">
    <property type="entry name" value="AMP-binding"/>
    <property type="match status" value="1"/>
</dbReference>
<dbReference type="Proteomes" id="UP000812961">
    <property type="component" value="Unassembled WGS sequence"/>
</dbReference>
<keyword evidence="3" id="KW-1185">Reference proteome</keyword>
<protein>
    <submittedName>
        <fullName evidence="2">AMP-binding protein</fullName>
    </submittedName>
</protein>